<reference evidence="4 5" key="1">
    <citation type="submission" date="2024-04" db="EMBL/GenBank/DDBJ databases">
        <authorList>
            <consortium name="Genoscope - CEA"/>
            <person name="William W."/>
        </authorList>
    </citation>
    <scope>NUCLEOTIDE SEQUENCE [LARGE SCALE GENOMIC DNA]</scope>
</reference>
<dbReference type="Proteomes" id="UP001497497">
    <property type="component" value="Unassembled WGS sequence"/>
</dbReference>
<keyword evidence="3" id="KW-0732">Signal</keyword>
<evidence type="ECO:0000313" key="5">
    <source>
        <dbReference type="Proteomes" id="UP001497497"/>
    </source>
</evidence>
<accession>A0AAV2H844</accession>
<sequence>MKSPSCWVVLITIASLPDPIYCQEIHLNKLRRRDCTKIETSGLVDNSFSYFFNATVKLNKQLEDYTTVQFEILRKNSNDYTFLFDVSIAYECSWLKLEINHHCRKIGDGLFIIDVALRNESGDKIRGQVIHYNKTVLASDVKELSGANETADSTGQLQINGEKMSSEMNCTKTIDVTSLIVEFECSNPDTPCVIEVKVDDTIVINQTADRAVFKEQVQSGLEMLISIKYAACSLNGKVNNLRCFIKTDFDETASEGGLVVDHVIIISVAVTVSVLILIVLLVIILVKRHNRQNLKNNEKNIEDEKSHNSEDMVMSPSLKSPDKNVNFNDDNQPLLEVKKDEQEQNEANEDRK</sequence>
<keyword evidence="2" id="KW-0812">Transmembrane</keyword>
<organism evidence="4 5">
    <name type="scientific">Lymnaea stagnalis</name>
    <name type="common">Great pond snail</name>
    <name type="synonym">Helix stagnalis</name>
    <dbReference type="NCBI Taxonomy" id="6523"/>
    <lineage>
        <taxon>Eukaryota</taxon>
        <taxon>Metazoa</taxon>
        <taxon>Spiralia</taxon>
        <taxon>Lophotrochozoa</taxon>
        <taxon>Mollusca</taxon>
        <taxon>Gastropoda</taxon>
        <taxon>Heterobranchia</taxon>
        <taxon>Euthyneura</taxon>
        <taxon>Panpulmonata</taxon>
        <taxon>Hygrophila</taxon>
        <taxon>Lymnaeoidea</taxon>
        <taxon>Lymnaeidae</taxon>
        <taxon>Lymnaea</taxon>
    </lineage>
</organism>
<feature type="region of interest" description="Disordered" evidence="1">
    <location>
        <begin position="297"/>
        <end position="352"/>
    </location>
</feature>
<name>A0AAV2H844_LYMST</name>
<evidence type="ECO:0000256" key="1">
    <source>
        <dbReference type="SAM" id="MobiDB-lite"/>
    </source>
</evidence>
<dbReference type="EMBL" id="CAXITT010000032">
    <property type="protein sequence ID" value="CAL1528401.1"/>
    <property type="molecule type" value="Genomic_DNA"/>
</dbReference>
<feature type="transmembrane region" description="Helical" evidence="2">
    <location>
        <begin position="263"/>
        <end position="286"/>
    </location>
</feature>
<feature type="chain" id="PRO_5043875481" evidence="3">
    <location>
        <begin position="23"/>
        <end position="352"/>
    </location>
</feature>
<feature type="non-terminal residue" evidence="4">
    <location>
        <position position="352"/>
    </location>
</feature>
<evidence type="ECO:0000313" key="4">
    <source>
        <dbReference type="EMBL" id="CAL1528401.1"/>
    </source>
</evidence>
<keyword evidence="2" id="KW-1133">Transmembrane helix</keyword>
<feature type="compositionally biased region" description="Basic and acidic residues" evidence="1">
    <location>
        <begin position="336"/>
        <end position="352"/>
    </location>
</feature>
<evidence type="ECO:0000256" key="3">
    <source>
        <dbReference type="SAM" id="SignalP"/>
    </source>
</evidence>
<feature type="signal peptide" evidence="3">
    <location>
        <begin position="1"/>
        <end position="22"/>
    </location>
</feature>
<evidence type="ECO:0000256" key="2">
    <source>
        <dbReference type="SAM" id="Phobius"/>
    </source>
</evidence>
<protein>
    <submittedName>
        <fullName evidence="4">Uncharacterized protein</fullName>
    </submittedName>
</protein>
<keyword evidence="5" id="KW-1185">Reference proteome</keyword>
<dbReference type="AlphaFoldDB" id="A0AAV2H844"/>
<proteinExistence type="predicted"/>
<comment type="caution">
    <text evidence="4">The sequence shown here is derived from an EMBL/GenBank/DDBJ whole genome shotgun (WGS) entry which is preliminary data.</text>
</comment>
<gene>
    <name evidence="4" type="ORF">GSLYS_00002571001</name>
</gene>
<feature type="compositionally biased region" description="Basic and acidic residues" evidence="1">
    <location>
        <begin position="297"/>
        <end position="310"/>
    </location>
</feature>
<keyword evidence="2" id="KW-0472">Membrane</keyword>